<feature type="binding site" evidence="6">
    <location>
        <position position="189"/>
    </location>
    <ligand>
        <name>substrate</name>
    </ligand>
</feature>
<evidence type="ECO:0000256" key="5">
    <source>
        <dbReference type="PIRSR" id="PIRSR001221-1"/>
    </source>
</evidence>
<dbReference type="Proteomes" id="UP000559256">
    <property type="component" value="Unassembled WGS sequence"/>
</dbReference>
<evidence type="ECO:0000256" key="6">
    <source>
        <dbReference type="PIRSR" id="PIRSR001221-2"/>
    </source>
</evidence>
<comment type="caution">
    <text evidence="8">The sequence shown here is derived from an EMBL/GenBank/DDBJ whole genome shotgun (WGS) entry which is preliminary data.</text>
</comment>
<evidence type="ECO:0000313" key="9">
    <source>
        <dbReference type="Proteomes" id="UP000559256"/>
    </source>
</evidence>
<dbReference type="GO" id="GO:0004040">
    <property type="term" value="F:amidase activity"/>
    <property type="evidence" value="ECO:0007669"/>
    <property type="project" value="UniProtKB-EC"/>
</dbReference>
<feature type="binding site" evidence="6">
    <location>
        <begin position="210"/>
        <end position="213"/>
    </location>
    <ligand>
        <name>substrate</name>
    </ligand>
</feature>
<name>A0A8H5D2G5_9AGAR</name>
<feature type="active site" description="Charge relay system" evidence="5">
    <location>
        <position position="189"/>
    </location>
</feature>
<evidence type="ECO:0000256" key="1">
    <source>
        <dbReference type="ARBA" id="ARBA00001311"/>
    </source>
</evidence>
<dbReference type="FunFam" id="3.90.1300.10:FF:000003">
    <property type="entry name" value="Amidase signature enzyme"/>
    <property type="match status" value="1"/>
</dbReference>
<dbReference type="Gene3D" id="3.90.1300.10">
    <property type="entry name" value="Amidase signature (AS) domain"/>
    <property type="match status" value="1"/>
</dbReference>
<proteinExistence type="inferred from homology"/>
<feature type="domain" description="Amidase" evidence="7">
    <location>
        <begin position="59"/>
        <end position="548"/>
    </location>
</feature>
<comment type="similarity">
    <text evidence="2">Belongs to the amidase family.</text>
</comment>
<keyword evidence="9" id="KW-1185">Reference proteome</keyword>
<evidence type="ECO:0000313" key="8">
    <source>
        <dbReference type="EMBL" id="KAF5351511.1"/>
    </source>
</evidence>
<dbReference type="SUPFAM" id="SSF75304">
    <property type="entry name" value="Amidase signature (AS) enzymes"/>
    <property type="match status" value="1"/>
</dbReference>
<dbReference type="InterPro" id="IPR036928">
    <property type="entry name" value="AS_sf"/>
</dbReference>
<dbReference type="AlphaFoldDB" id="A0A8H5D2G5"/>
<feature type="active site" description="Charge relay system" evidence="5">
    <location>
        <position position="114"/>
    </location>
</feature>
<dbReference type="InterPro" id="IPR052096">
    <property type="entry name" value="Endocannabinoid_amidase"/>
</dbReference>
<dbReference type="EC" id="3.5.1.4" evidence="3"/>
<dbReference type="Pfam" id="PF01425">
    <property type="entry name" value="Amidase"/>
    <property type="match status" value="1"/>
</dbReference>
<feature type="active site" description="Acyl-ester intermediate" evidence="5">
    <location>
        <position position="213"/>
    </location>
</feature>
<accession>A0A8H5D2G5</accession>
<comment type="catalytic activity">
    <reaction evidence="1">
        <text>a monocarboxylic acid amide + H2O = a monocarboxylate + NH4(+)</text>
        <dbReference type="Rhea" id="RHEA:12020"/>
        <dbReference type="ChEBI" id="CHEBI:15377"/>
        <dbReference type="ChEBI" id="CHEBI:28938"/>
        <dbReference type="ChEBI" id="CHEBI:35757"/>
        <dbReference type="ChEBI" id="CHEBI:83628"/>
        <dbReference type="EC" id="3.5.1.4"/>
    </reaction>
</comment>
<evidence type="ECO:0000256" key="4">
    <source>
        <dbReference type="ARBA" id="ARBA00022801"/>
    </source>
</evidence>
<dbReference type="PIRSF" id="PIRSF001221">
    <property type="entry name" value="Amidase_fungi"/>
    <property type="match status" value="1"/>
</dbReference>
<dbReference type="GO" id="GO:0017064">
    <property type="term" value="F:fatty acid amide hydrolase activity"/>
    <property type="evidence" value="ECO:0007669"/>
    <property type="project" value="TreeGrafter"/>
</dbReference>
<dbReference type="PANTHER" id="PTHR45847">
    <property type="entry name" value="FATTY ACID AMIDE HYDROLASE"/>
    <property type="match status" value="1"/>
</dbReference>
<gene>
    <name evidence="8" type="ORF">D9758_007195</name>
</gene>
<dbReference type="OrthoDB" id="6428749at2759"/>
<evidence type="ECO:0000259" key="7">
    <source>
        <dbReference type="Pfam" id="PF01425"/>
    </source>
</evidence>
<keyword evidence="4" id="KW-0378">Hydrolase</keyword>
<dbReference type="InterPro" id="IPR023631">
    <property type="entry name" value="Amidase_dom"/>
</dbReference>
<dbReference type="GO" id="GO:0009062">
    <property type="term" value="P:fatty acid catabolic process"/>
    <property type="evidence" value="ECO:0007669"/>
    <property type="project" value="TreeGrafter"/>
</dbReference>
<protein>
    <recommendedName>
        <fullName evidence="3">amidase</fullName>
        <ecNumber evidence="3">3.5.1.4</ecNumber>
    </recommendedName>
</protein>
<dbReference type="PANTHER" id="PTHR45847:SF6">
    <property type="entry name" value="FATTY ACID AMIDE HYDROLASE"/>
    <property type="match status" value="1"/>
</dbReference>
<evidence type="ECO:0000256" key="2">
    <source>
        <dbReference type="ARBA" id="ARBA00009199"/>
    </source>
</evidence>
<dbReference type="EMBL" id="JAACJM010000069">
    <property type="protein sequence ID" value="KAF5351511.1"/>
    <property type="molecule type" value="Genomic_DNA"/>
</dbReference>
<reference evidence="8 9" key="1">
    <citation type="journal article" date="2020" name="ISME J.">
        <title>Uncovering the hidden diversity of litter-decomposition mechanisms in mushroom-forming fungi.</title>
        <authorList>
            <person name="Floudas D."/>
            <person name="Bentzer J."/>
            <person name="Ahren D."/>
            <person name="Johansson T."/>
            <person name="Persson P."/>
            <person name="Tunlid A."/>
        </authorList>
    </citation>
    <scope>NUCLEOTIDE SEQUENCE [LARGE SCALE GENOMIC DNA]</scope>
    <source>
        <strain evidence="8 9">CBS 291.85</strain>
    </source>
</reference>
<sequence>MWGSSSTKQIPDAKIAERSRLLKAFSTSLTPGDSTRYLNASVKDIVTHIESGEWTAVHVVEAYIAQAIVAQEATNCITEVLFEQALKQAKELDEEFTSTKKLRGPFHGVPFSVKDQFDITGFDSTIGFTQWANKPATTNAVLVQHLISLGAIPILKTNVPQTMFSFESSNPLWGRTTNPYNSEFTCGGSSGGEAAVLAMDGAVFGIGSDIGGSLRMPPAYCGIYSLKPSAGRISRKGAASPDPAFEGIKDVVGPLGRSVEDLDLFCRSLFGRDDDFGDHGFVPLPYREVSLPEKLRFGYFVNDGFAKASPANKRAILFTVESLREAGHECVEVEIPDATEAIQIFTALCSADAYRRMTSHLGPDSMESYLSLPVYMSRVPGFLRSIASWIVSTFIGDTKFASLAQATSPKSFGEYSAWVDKRNDYNDRFHDKVWKHYALDGIICPVQAVPQVPNGGATDLLPIAVGTALFNVVNSPCGVIPVTHVNGKKDQLTDEWTDPKKRNGCKLIENQLYSGFMGKRAYYDAEKMDNMPVGIQLVGRRYEDEKVLGMMRVVDEAVKAGNKTKFGPGAFRYRSRTSVAN</sequence>
<organism evidence="8 9">
    <name type="scientific">Tetrapyrgos nigripes</name>
    <dbReference type="NCBI Taxonomy" id="182062"/>
    <lineage>
        <taxon>Eukaryota</taxon>
        <taxon>Fungi</taxon>
        <taxon>Dikarya</taxon>
        <taxon>Basidiomycota</taxon>
        <taxon>Agaricomycotina</taxon>
        <taxon>Agaricomycetes</taxon>
        <taxon>Agaricomycetidae</taxon>
        <taxon>Agaricales</taxon>
        <taxon>Marasmiineae</taxon>
        <taxon>Marasmiaceae</taxon>
        <taxon>Tetrapyrgos</taxon>
    </lineage>
</organism>
<feature type="binding site" evidence="6">
    <location>
        <position position="163"/>
    </location>
    <ligand>
        <name>substrate</name>
    </ligand>
</feature>
<evidence type="ECO:0000256" key="3">
    <source>
        <dbReference type="ARBA" id="ARBA00012922"/>
    </source>
</evidence>